<evidence type="ECO:0000313" key="11">
    <source>
        <dbReference type="Proteomes" id="UP000585437"/>
    </source>
</evidence>
<evidence type="ECO:0000256" key="8">
    <source>
        <dbReference type="SAM" id="Phobius"/>
    </source>
</evidence>
<evidence type="ECO:0000256" key="5">
    <source>
        <dbReference type="ARBA" id="ARBA00022989"/>
    </source>
</evidence>
<feature type="transmembrane region" description="Helical" evidence="8">
    <location>
        <begin position="67"/>
        <end position="91"/>
    </location>
</feature>
<dbReference type="AlphaFoldDB" id="A0A7X0MS62"/>
<evidence type="ECO:0000313" key="10">
    <source>
        <dbReference type="EMBL" id="MBB6509026.1"/>
    </source>
</evidence>
<dbReference type="Proteomes" id="UP000585437">
    <property type="component" value="Unassembled WGS sequence"/>
</dbReference>
<comment type="similarity">
    <text evidence="2">Belongs to the CPA3 antiporters (TC 2.A.63) subunit B family.</text>
</comment>
<name>A0A7X0MS62_9HYPH</name>
<accession>A0A7X0MS62</accession>
<dbReference type="GO" id="GO:0005886">
    <property type="term" value="C:plasma membrane"/>
    <property type="evidence" value="ECO:0007669"/>
    <property type="project" value="UniProtKB-SubCell"/>
</dbReference>
<feature type="compositionally biased region" description="Basic residues" evidence="7">
    <location>
        <begin position="170"/>
        <end position="180"/>
    </location>
</feature>
<evidence type="ECO:0000256" key="6">
    <source>
        <dbReference type="ARBA" id="ARBA00023136"/>
    </source>
</evidence>
<evidence type="ECO:0000256" key="2">
    <source>
        <dbReference type="ARBA" id="ARBA00009425"/>
    </source>
</evidence>
<keyword evidence="4 8" id="KW-0812">Transmembrane</keyword>
<proteinExistence type="inferred from homology"/>
<evidence type="ECO:0000256" key="4">
    <source>
        <dbReference type="ARBA" id="ARBA00022692"/>
    </source>
</evidence>
<gene>
    <name evidence="10" type="ORF">F4695_002383</name>
</gene>
<feature type="compositionally biased region" description="Low complexity" evidence="7">
    <location>
        <begin position="147"/>
        <end position="162"/>
    </location>
</feature>
<dbReference type="NCBIfam" id="NF009223">
    <property type="entry name" value="PRK12573.1"/>
    <property type="match status" value="1"/>
</dbReference>
<comment type="caution">
    <text evidence="10">The sequence shown here is derived from an EMBL/GenBank/DDBJ whole genome shotgun (WGS) entry which is preliminary data.</text>
</comment>
<comment type="subcellular location">
    <subcellularLocation>
        <location evidence="1">Cell membrane</location>
        <topology evidence="1">Multi-pass membrane protein</topology>
    </subcellularLocation>
</comment>
<feature type="domain" description="Na+/H+ antiporter MnhB subunit-related protein" evidence="9">
    <location>
        <begin position="5"/>
        <end position="127"/>
    </location>
</feature>
<keyword evidence="6 8" id="KW-0472">Membrane</keyword>
<dbReference type="InterPro" id="IPR007182">
    <property type="entry name" value="MnhB"/>
</dbReference>
<organism evidence="10 11">
    <name type="scientific">Rhizobium soli</name>
    <dbReference type="NCBI Taxonomy" id="424798"/>
    <lineage>
        <taxon>Bacteria</taxon>
        <taxon>Pseudomonadati</taxon>
        <taxon>Pseudomonadota</taxon>
        <taxon>Alphaproteobacteria</taxon>
        <taxon>Hyphomicrobiales</taxon>
        <taxon>Rhizobiaceae</taxon>
        <taxon>Rhizobium/Agrobacterium group</taxon>
        <taxon>Rhizobium</taxon>
    </lineage>
</organism>
<evidence type="ECO:0000259" key="9">
    <source>
        <dbReference type="Pfam" id="PF04039"/>
    </source>
</evidence>
<evidence type="ECO:0000256" key="3">
    <source>
        <dbReference type="ARBA" id="ARBA00022475"/>
    </source>
</evidence>
<dbReference type="InterPro" id="IPR050622">
    <property type="entry name" value="CPA3_antiporter_subunitB"/>
</dbReference>
<reference evidence="10 11" key="1">
    <citation type="submission" date="2020-08" db="EMBL/GenBank/DDBJ databases">
        <title>The Agave Microbiome: Exploring the role of microbial communities in plant adaptations to desert environments.</title>
        <authorList>
            <person name="Partida-Martinez L.P."/>
        </authorList>
    </citation>
    <scope>NUCLEOTIDE SEQUENCE [LARGE SCALE GENOMIC DNA]</scope>
    <source>
        <strain evidence="10 11">AS3.12</strain>
    </source>
</reference>
<evidence type="ECO:0000256" key="1">
    <source>
        <dbReference type="ARBA" id="ARBA00004651"/>
    </source>
</evidence>
<keyword evidence="11" id="KW-1185">Reference proteome</keyword>
<keyword evidence="3" id="KW-1003">Cell membrane</keyword>
<dbReference type="PANTHER" id="PTHR33932:SF4">
    <property type="entry name" value="NA(+)_H(+) ANTIPORTER SUBUNIT B"/>
    <property type="match status" value="1"/>
</dbReference>
<evidence type="ECO:0000256" key="7">
    <source>
        <dbReference type="SAM" id="MobiDB-lite"/>
    </source>
</evidence>
<dbReference type="Pfam" id="PF04039">
    <property type="entry name" value="MnhB"/>
    <property type="match status" value="1"/>
</dbReference>
<dbReference type="PANTHER" id="PTHR33932">
    <property type="entry name" value="NA(+)/H(+) ANTIPORTER SUBUNIT B"/>
    <property type="match status" value="1"/>
</dbReference>
<dbReference type="NCBIfam" id="NF009163">
    <property type="entry name" value="PRK12509.1"/>
    <property type="match status" value="1"/>
</dbReference>
<feature type="transmembrane region" description="Helical" evidence="8">
    <location>
        <begin position="35"/>
        <end position="55"/>
    </location>
</feature>
<feature type="transmembrane region" description="Helical" evidence="8">
    <location>
        <begin position="12"/>
        <end position="29"/>
    </location>
</feature>
<protein>
    <submittedName>
        <fullName evidence="10">Multicomponent Na+:H+ antiporter subunit B</fullName>
    </submittedName>
</protein>
<feature type="transmembrane region" description="Helical" evidence="8">
    <location>
        <begin position="111"/>
        <end position="133"/>
    </location>
</feature>
<feature type="region of interest" description="Disordered" evidence="7">
    <location>
        <begin position="138"/>
        <end position="180"/>
    </location>
</feature>
<sequence length="180" mass="18683">MNTIILRTVAPVVTALTLLFSVFVLLRGHNEPGGGFIGGLIAVSGLAIYGIAFGTGAVRRALRFHPMAIAGAGLLIAMLSGLVSIFAGVPFMTGLWITPSLFGTDIPLSTVISFDVGVYLVVLGAITSIVLALEQEPGPEFPAPALRGTTSRRAETAASAREGAPDPVTKKKRRKSGGKR</sequence>
<keyword evidence="5 8" id="KW-1133">Transmembrane helix</keyword>
<dbReference type="EMBL" id="JACHBU010000004">
    <property type="protein sequence ID" value="MBB6509026.1"/>
    <property type="molecule type" value="Genomic_DNA"/>
</dbReference>